<comment type="subcellular location">
    <subcellularLocation>
        <location evidence="1">Membrane</location>
        <topology evidence="1">Multi-pass membrane protein</topology>
    </subcellularLocation>
</comment>
<comment type="caution">
    <text evidence="7">The sequence shown here is derived from an EMBL/GenBank/DDBJ whole genome shotgun (WGS) entry which is preliminary data.</text>
</comment>
<evidence type="ECO:0000313" key="8">
    <source>
        <dbReference type="Proteomes" id="UP000029033"/>
    </source>
</evidence>
<feature type="transmembrane region" description="Helical" evidence="6">
    <location>
        <begin position="12"/>
        <end position="31"/>
    </location>
</feature>
<evidence type="ECO:0000256" key="4">
    <source>
        <dbReference type="ARBA" id="ARBA00022989"/>
    </source>
</evidence>
<proteinExistence type="predicted"/>
<dbReference type="InterPro" id="IPR003339">
    <property type="entry name" value="ABC/ECF_trnsptr_transmembrane"/>
</dbReference>
<evidence type="ECO:0000256" key="2">
    <source>
        <dbReference type="ARBA" id="ARBA00022475"/>
    </source>
</evidence>
<keyword evidence="2" id="KW-1003">Cell membrane</keyword>
<keyword evidence="3 6" id="KW-0812">Transmembrane</keyword>
<evidence type="ECO:0000256" key="5">
    <source>
        <dbReference type="ARBA" id="ARBA00023136"/>
    </source>
</evidence>
<dbReference type="AlphaFoldDB" id="A0A087DGU5"/>
<dbReference type="InterPro" id="IPR051611">
    <property type="entry name" value="ECF_transporter_component"/>
</dbReference>
<dbReference type="OrthoDB" id="166227at2"/>
<dbReference type="Pfam" id="PF02361">
    <property type="entry name" value="CbiQ"/>
    <property type="match status" value="1"/>
</dbReference>
<feature type="transmembrane region" description="Helical" evidence="6">
    <location>
        <begin position="99"/>
        <end position="122"/>
    </location>
</feature>
<dbReference type="EMBL" id="JGZO01000006">
    <property type="protein sequence ID" value="KFI94745.1"/>
    <property type="molecule type" value="Genomic_DNA"/>
</dbReference>
<feature type="transmembrane region" description="Helical" evidence="6">
    <location>
        <begin position="233"/>
        <end position="253"/>
    </location>
</feature>
<dbReference type="Proteomes" id="UP000029033">
    <property type="component" value="Unassembled WGS sequence"/>
</dbReference>
<dbReference type="PANTHER" id="PTHR34857">
    <property type="entry name" value="SLL0384 PROTEIN"/>
    <property type="match status" value="1"/>
</dbReference>
<dbReference type="GeneID" id="85166404"/>
<keyword evidence="5 6" id="KW-0472">Membrane</keyword>
<protein>
    <submittedName>
        <fullName evidence="7">Cobalt ABC transporter permease</fullName>
    </submittedName>
</protein>
<reference evidence="7 8" key="1">
    <citation type="submission" date="2014-03" db="EMBL/GenBank/DDBJ databases">
        <title>Genomics of Bifidobacteria.</title>
        <authorList>
            <person name="Ventura M."/>
            <person name="Milani C."/>
            <person name="Lugli G.A."/>
        </authorList>
    </citation>
    <scope>NUCLEOTIDE SEQUENCE [LARGE SCALE GENOMIC DNA]</scope>
    <source>
        <strain evidence="7 8">LMG 21589</strain>
    </source>
</reference>
<accession>A0A087DGU5</accession>
<feature type="transmembrane region" description="Helical" evidence="6">
    <location>
        <begin position="70"/>
        <end position="93"/>
    </location>
</feature>
<organism evidence="7 8">
    <name type="scientific">Bifidobacterium scardovii</name>
    <dbReference type="NCBI Taxonomy" id="158787"/>
    <lineage>
        <taxon>Bacteria</taxon>
        <taxon>Bacillati</taxon>
        <taxon>Actinomycetota</taxon>
        <taxon>Actinomycetes</taxon>
        <taxon>Bifidobacteriales</taxon>
        <taxon>Bifidobacteriaceae</taxon>
        <taxon>Bifidobacterium</taxon>
    </lineage>
</organism>
<dbReference type="STRING" id="158787.BSCA_0799"/>
<sequence>MSNSSQSNRIVSLYPLTKFYISVAFVVIGMVMPSLVSKLVCFVLVNVLAVASGVWPVFIRRVRNSVGALFALLVLIQMFFGTGEHIIFSFWIFNAKWEGLMFALNLGLILMCVGGSLIWFFAVTKEKDFVLSLEKAGMSPKATYVILSTLQMVPVLKKKSDTIMNAQRARGVETEGSLMVRAKVFVPTLVPLVLSSISGTEERALTLEARGFSSESQRTHLEDIERTSADRTVMILTTILFVAAIAGGIALWVI</sequence>
<dbReference type="CDD" id="cd16914">
    <property type="entry name" value="EcfT"/>
    <property type="match status" value="1"/>
</dbReference>
<evidence type="ECO:0000256" key="6">
    <source>
        <dbReference type="SAM" id="Phobius"/>
    </source>
</evidence>
<name>A0A087DGU5_9BIFI</name>
<dbReference type="RefSeq" id="WP_033517859.1">
    <property type="nucleotide sequence ID" value="NZ_CAUPKV010000021.1"/>
</dbReference>
<dbReference type="eggNOG" id="COG0619">
    <property type="taxonomic scope" value="Bacteria"/>
</dbReference>
<feature type="transmembrane region" description="Helical" evidence="6">
    <location>
        <begin position="37"/>
        <end position="58"/>
    </location>
</feature>
<evidence type="ECO:0000313" key="7">
    <source>
        <dbReference type="EMBL" id="KFI94745.1"/>
    </source>
</evidence>
<dbReference type="PANTHER" id="PTHR34857:SF2">
    <property type="entry name" value="SLL0384 PROTEIN"/>
    <property type="match status" value="1"/>
</dbReference>
<evidence type="ECO:0000256" key="3">
    <source>
        <dbReference type="ARBA" id="ARBA00022692"/>
    </source>
</evidence>
<keyword evidence="4 6" id="KW-1133">Transmembrane helix</keyword>
<gene>
    <name evidence="7" type="ORF">BSCA_0799</name>
</gene>
<dbReference type="GO" id="GO:0005886">
    <property type="term" value="C:plasma membrane"/>
    <property type="evidence" value="ECO:0007669"/>
    <property type="project" value="UniProtKB-ARBA"/>
</dbReference>
<evidence type="ECO:0000256" key="1">
    <source>
        <dbReference type="ARBA" id="ARBA00004141"/>
    </source>
</evidence>
<keyword evidence="8" id="KW-1185">Reference proteome</keyword>